<dbReference type="OrthoDB" id="2688224at2759"/>
<evidence type="ECO:0000313" key="2">
    <source>
        <dbReference type="EMBL" id="KIJ63888.1"/>
    </source>
</evidence>
<sequence>MPILVSRKVYIPQLALIERRQERIHRIRAKLAMLHLYQQDPMANTPDAHHVIGQSQNFPENLFTFLGQNSDDPAVKDFIPKLKAHLLPRIRAIHIEKQDSSQPPAPSVHDDHSPTSLNQVILKND</sequence>
<gene>
    <name evidence="2" type="ORF">HYDPIDRAFT_29236</name>
</gene>
<evidence type="ECO:0000256" key="1">
    <source>
        <dbReference type="SAM" id="MobiDB-lite"/>
    </source>
</evidence>
<feature type="compositionally biased region" description="Polar residues" evidence="1">
    <location>
        <begin position="114"/>
        <end position="125"/>
    </location>
</feature>
<accession>A0A0C9W8M1</accession>
<organism evidence="2 3">
    <name type="scientific">Hydnomerulius pinastri MD-312</name>
    <dbReference type="NCBI Taxonomy" id="994086"/>
    <lineage>
        <taxon>Eukaryota</taxon>
        <taxon>Fungi</taxon>
        <taxon>Dikarya</taxon>
        <taxon>Basidiomycota</taxon>
        <taxon>Agaricomycotina</taxon>
        <taxon>Agaricomycetes</taxon>
        <taxon>Agaricomycetidae</taxon>
        <taxon>Boletales</taxon>
        <taxon>Boletales incertae sedis</taxon>
        <taxon>Leucogyrophana</taxon>
    </lineage>
</organism>
<feature type="region of interest" description="Disordered" evidence="1">
    <location>
        <begin position="93"/>
        <end position="125"/>
    </location>
</feature>
<dbReference type="HOGENOM" id="CLU_162824_0_0_1"/>
<name>A0A0C9W8M1_9AGAM</name>
<dbReference type="AlphaFoldDB" id="A0A0C9W8M1"/>
<dbReference type="EMBL" id="KN839849">
    <property type="protein sequence ID" value="KIJ63888.1"/>
    <property type="molecule type" value="Genomic_DNA"/>
</dbReference>
<evidence type="ECO:0000313" key="3">
    <source>
        <dbReference type="Proteomes" id="UP000053820"/>
    </source>
</evidence>
<protein>
    <submittedName>
        <fullName evidence="2">Uncharacterized protein</fullName>
    </submittedName>
</protein>
<dbReference type="Proteomes" id="UP000053820">
    <property type="component" value="Unassembled WGS sequence"/>
</dbReference>
<proteinExistence type="predicted"/>
<reference evidence="2 3" key="1">
    <citation type="submission" date="2014-04" db="EMBL/GenBank/DDBJ databases">
        <title>Evolutionary Origins and Diversification of the Mycorrhizal Mutualists.</title>
        <authorList>
            <consortium name="DOE Joint Genome Institute"/>
            <consortium name="Mycorrhizal Genomics Consortium"/>
            <person name="Kohler A."/>
            <person name="Kuo A."/>
            <person name="Nagy L.G."/>
            <person name="Floudas D."/>
            <person name="Copeland A."/>
            <person name="Barry K.W."/>
            <person name="Cichocki N."/>
            <person name="Veneault-Fourrey C."/>
            <person name="LaButti K."/>
            <person name="Lindquist E.A."/>
            <person name="Lipzen A."/>
            <person name="Lundell T."/>
            <person name="Morin E."/>
            <person name="Murat C."/>
            <person name="Riley R."/>
            <person name="Ohm R."/>
            <person name="Sun H."/>
            <person name="Tunlid A."/>
            <person name="Henrissat B."/>
            <person name="Grigoriev I.V."/>
            <person name="Hibbett D.S."/>
            <person name="Martin F."/>
        </authorList>
    </citation>
    <scope>NUCLEOTIDE SEQUENCE [LARGE SCALE GENOMIC DNA]</scope>
    <source>
        <strain evidence="2 3">MD-312</strain>
    </source>
</reference>
<keyword evidence="3" id="KW-1185">Reference proteome</keyword>